<gene>
    <name evidence="3" type="ORF">QBC35DRAFT_454976</name>
</gene>
<evidence type="ECO:0000313" key="4">
    <source>
        <dbReference type="Proteomes" id="UP001302126"/>
    </source>
</evidence>
<feature type="compositionally biased region" description="Basic and acidic residues" evidence="1">
    <location>
        <begin position="68"/>
        <end position="91"/>
    </location>
</feature>
<organism evidence="3 4">
    <name type="scientific">Podospora australis</name>
    <dbReference type="NCBI Taxonomy" id="1536484"/>
    <lineage>
        <taxon>Eukaryota</taxon>
        <taxon>Fungi</taxon>
        <taxon>Dikarya</taxon>
        <taxon>Ascomycota</taxon>
        <taxon>Pezizomycotina</taxon>
        <taxon>Sordariomycetes</taxon>
        <taxon>Sordariomycetidae</taxon>
        <taxon>Sordariales</taxon>
        <taxon>Podosporaceae</taxon>
        <taxon>Podospora</taxon>
    </lineage>
</organism>
<reference evidence="3" key="1">
    <citation type="journal article" date="2023" name="Mol. Phylogenet. Evol.">
        <title>Genome-scale phylogeny and comparative genomics of the fungal order Sordariales.</title>
        <authorList>
            <person name="Hensen N."/>
            <person name="Bonometti L."/>
            <person name="Westerberg I."/>
            <person name="Brannstrom I.O."/>
            <person name="Guillou S."/>
            <person name="Cros-Aarteil S."/>
            <person name="Calhoun S."/>
            <person name="Haridas S."/>
            <person name="Kuo A."/>
            <person name="Mondo S."/>
            <person name="Pangilinan J."/>
            <person name="Riley R."/>
            <person name="LaButti K."/>
            <person name="Andreopoulos B."/>
            <person name="Lipzen A."/>
            <person name="Chen C."/>
            <person name="Yan M."/>
            <person name="Daum C."/>
            <person name="Ng V."/>
            <person name="Clum A."/>
            <person name="Steindorff A."/>
            <person name="Ohm R.A."/>
            <person name="Martin F."/>
            <person name="Silar P."/>
            <person name="Natvig D.O."/>
            <person name="Lalanne C."/>
            <person name="Gautier V."/>
            <person name="Ament-Velasquez S.L."/>
            <person name="Kruys A."/>
            <person name="Hutchinson M.I."/>
            <person name="Powell A.J."/>
            <person name="Barry K."/>
            <person name="Miller A.N."/>
            <person name="Grigoriev I.V."/>
            <person name="Debuchy R."/>
            <person name="Gladieux P."/>
            <person name="Hiltunen Thoren M."/>
            <person name="Johannesson H."/>
        </authorList>
    </citation>
    <scope>NUCLEOTIDE SEQUENCE</scope>
    <source>
        <strain evidence="3">PSN309</strain>
    </source>
</reference>
<protein>
    <recommendedName>
        <fullName evidence="2">CBF1-interacting co-repressor CIR N-terminal domain-containing protein</fullName>
    </recommendedName>
</protein>
<sequence>MPLHLLGKKSWNVYNTDNIARVRRDEAQAKAEEEAEEQRMQEQDSERRLAILRGEIPPPLPPSSSVDDESKMLKSHHDDKHRERRPGDGHERRKRKRAGENDTDFEMRLALERSNQSYDQQQLLPMTKNSSSSTAEIVDSRGHISLFAPPPAEKNEEAEREAAAKKQEFKDQYQMRFSHAAGKDVDSSKGPWYASGEGELVTPGLPAKNVFGKDDPNRQAREAARLDSSDPLAMMKRGAGKVRELEQFRKREIEERERALKELKREEKRRRREERERRGGRSRSGEQDRERNPDLRGGVEMTRKGIETGTGTGADPETDIAVIKRRADIREGERRRRGLIAAIPAGRKTATEESGRQHRRNDKPSVADTE</sequence>
<feature type="compositionally biased region" description="Polar residues" evidence="1">
    <location>
        <begin position="113"/>
        <end position="135"/>
    </location>
</feature>
<feature type="compositionally biased region" description="Basic and acidic residues" evidence="1">
    <location>
        <begin position="325"/>
        <end position="334"/>
    </location>
</feature>
<evidence type="ECO:0000313" key="3">
    <source>
        <dbReference type="EMBL" id="KAK4184719.1"/>
    </source>
</evidence>
<dbReference type="InterPro" id="IPR039875">
    <property type="entry name" value="LENG1-like"/>
</dbReference>
<dbReference type="PANTHER" id="PTHR22093">
    <property type="entry name" value="LEUKOCYTE RECEPTOR CLUSTER LRC MEMBER 1"/>
    <property type="match status" value="1"/>
</dbReference>
<comment type="caution">
    <text evidence="3">The sequence shown here is derived from an EMBL/GenBank/DDBJ whole genome shotgun (WGS) entry which is preliminary data.</text>
</comment>
<feature type="compositionally biased region" description="Basic and acidic residues" evidence="1">
    <location>
        <begin position="211"/>
        <end position="228"/>
    </location>
</feature>
<feature type="compositionally biased region" description="Basic and acidic residues" evidence="1">
    <location>
        <begin position="153"/>
        <end position="167"/>
    </location>
</feature>
<feature type="region of interest" description="Disordered" evidence="1">
    <location>
        <begin position="25"/>
        <end position="167"/>
    </location>
</feature>
<feature type="compositionally biased region" description="Basic and acidic residues" evidence="1">
    <location>
        <begin position="273"/>
        <end position="294"/>
    </location>
</feature>
<keyword evidence="4" id="KW-1185">Reference proteome</keyword>
<dbReference type="InterPro" id="IPR019339">
    <property type="entry name" value="CIR_N_dom"/>
</dbReference>
<evidence type="ECO:0000259" key="2">
    <source>
        <dbReference type="SMART" id="SM01083"/>
    </source>
</evidence>
<dbReference type="EMBL" id="MU864476">
    <property type="protein sequence ID" value="KAK4184719.1"/>
    <property type="molecule type" value="Genomic_DNA"/>
</dbReference>
<feature type="compositionally biased region" description="Basic and acidic residues" evidence="1">
    <location>
        <begin position="25"/>
        <end position="49"/>
    </location>
</feature>
<proteinExistence type="predicted"/>
<dbReference type="PANTHER" id="PTHR22093:SF0">
    <property type="entry name" value="LEUKOCYTE RECEPTOR CLUSTER MEMBER 1"/>
    <property type="match status" value="1"/>
</dbReference>
<dbReference type="Pfam" id="PF10197">
    <property type="entry name" value="Cir_N"/>
    <property type="match status" value="1"/>
</dbReference>
<feature type="region of interest" description="Disordered" evidence="1">
    <location>
        <begin position="180"/>
        <end position="370"/>
    </location>
</feature>
<reference evidence="3" key="2">
    <citation type="submission" date="2023-05" db="EMBL/GenBank/DDBJ databases">
        <authorList>
            <consortium name="Lawrence Berkeley National Laboratory"/>
            <person name="Steindorff A."/>
            <person name="Hensen N."/>
            <person name="Bonometti L."/>
            <person name="Westerberg I."/>
            <person name="Brannstrom I.O."/>
            <person name="Guillou S."/>
            <person name="Cros-Aarteil S."/>
            <person name="Calhoun S."/>
            <person name="Haridas S."/>
            <person name="Kuo A."/>
            <person name="Mondo S."/>
            <person name="Pangilinan J."/>
            <person name="Riley R."/>
            <person name="Labutti K."/>
            <person name="Andreopoulos B."/>
            <person name="Lipzen A."/>
            <person name="Chen C."/>
            <person name="Yanf M."/>
            <person name="Daum C."/>
            <person name="Ng V."/>
            <person name="Clum A."/>
            <person name="Ohm R."/>
            <person name="Martin F."/>
            <person name="Silar P."/>
            <person name="Natvig D."/>
            <person name="Lalanne C."/>
            <person name="Gautier V."/>
            <person name="Ament-Velasquez S.L."/>
            <person name="Kruys A."/>
            <person name="Hutchinson M.I."/>
            <person name="Powell A.J."/>
            <person name="Barry K."/>
            <person name="Miller A.N."/>
            <person name="Grigoriev I.V."/>
            <person name="Debuchy R."/>
            <person name="Gladieux P."/>
            <person name="Thoren M.H."/>
            <person name="Johannesson H."/>
        </authorList>
    </citation>
    <scope>NUCLEOTIDE SEQUENCE</scope>
    <source>
        <strain evidence="3">PSN309</strain>
    </source>
</reference>
<dbReference type="SMART" id="SM01083">
    <property type="entry name" value="Cir_N"/>
    <property type="match status" value="1"/>
</dbReference>
<dbReference type="Proteomes" id="UP001302126">
    <property type="component" value="Unassembled WGS sequence"/>
</dbReference>
<evidence type="ECO:0000256" key="1">
    <source>
        <dbReference type="SAM" id="MobiDB-lite"/>
    </source>
</evidence>
<feature type="compositionally biased region" description="Basic and acidic residues" evidence="1">
    <location>
        <begin position="241"/>
        <end position="266"/>
    </location>
</feature>
<name>A0AAN7AFI6_9PEZI</name>
<dbReference type="AlphaFoldDB" id="A0AAN7AFI6"/>
<feature type="domain" description="CBF1-interacting co-repressor CIR N-terminal" evidence="2">
    <location>
        <begin position="10"/>
        <end position="46"/>
    </location>
</feature>
<accession>A0AAN7AFI6</accession>